<name>D8Q7D9_SCHCM</name>
<dbReference type="InterPro" id="IPR011990">
    <property type="entry name" value="TPR-like_helical_dom_sf"/>
</dbReference>
<protein>
    <submittedName>
        <fullName evidence="5">Uncharacterized protein</fullName>
    </submittedName>
</protein>
<keyword evidence="6" id="KW-1185">Reference proteome</keyword>
<dbReference type="SUPFAM" id="SSF48452">
    <property type="entry name" value="TPR-like"/>
    <property type="match status" value="2"/>
</dbReference>
<evidence type="ECO:0000256" key="2">
    <source>
        <dbReference type="ARBA" id="ARBA00038251"/>
    </source>
</evidence>
<comment type="function">
    <text evidence="1">Involved in endocytosis.</text>
</comment>
<accession>D8Q7D9</accession>
<dbReference type="HOGENOM" id="CLU_004745_0_0_1"/>
<dbReference type="EMBL" id="GL377307">
    <property type="protein sequence ID" value="EFI96010.1"/>
    <property type="molecule type" value="Genomic_DNA"/>
</dbReference>
<dbReference type="InterPro" id="IPR019734">
    <property type="entry name" value="TPR_rpt"/>
</dbReference>
<keyword evidence="3" id="KW-0802">TPR repeat</keyword>
<evidence type="ECO:0000256" key="1">
    <source>
        <dbReference type="ARBA" id="ARBA00002550"/>
    </source>
</evidence>
<dbReference type="PANTHER" id="PTHR23083:SF464">
    <property type="entry name" value="TETRATRICOPEPTIDE REPEAT DOMAIN 7, ISOFORM A"/>
    <property type="match status" value="1"/>
</dbReference>
<feature type="region of interest" description="Disordered" evidence="4">
    <location>
        <begin position="803"/>
        <end position="928"/>
    </location>
</feature>
<proteinExistence type="inferred from homology"/>
<feature type="compositionally biased region" description="Low complexity" evidence="4">
    <location>
        <begin position="849"/>
        <end position="859"/>
    </location>
</feature>
<evidence type="ECO:0000256" key="3">
    <source>
        <dbReference type="PROSITE-ProRule" id="PRU00339"/>
    </source>
</evidence>
<dbReference type="STRING" id="578458.D8Q7D9"/>
<feature type="region of interest" description="Disordered" evidence="4">
    <location>
        <begin position="735"/>
        <end position="776"/>
    </location>
</feature>
<dbReference type="InParanoid" id="D8Q7D9"/>
<evidence type="ECO:0000313" key="5">
    <source>
        <dbReference type="EMBL" id="EFI96010.1"/>
    </source>
</evidence>
<dbReference type="PROSITE" id="PS50005">
    <property type="entry name" value="TPR"/>
    <property type="match status" value="1"/>
</dbReference>
<dbReference type="InterPro" id="IPR051722">
    <property type="entry name" value="Endocytosis_PI4K-reg_protein"/>
</dbReference>
<reference evidence="5 6" key="1">
    <citation type="journal article" date="2010" name="Nat. Biotechnol.">
        <title>Genome sequence of the model mushroom Schizophyllum commune.</title>
        <authorList>
            <person name="Ohm R.A."/>
            <person name="de Jong J.F."/>
            <person name="Lugones L.G."/>
            <person name="Aerts A."/>
            <person name="Kothe E."/>
            <person name="Stajich J.E."/>
            <person name="de Vries R.P."/>
            <person name="Record E."/>
            <person name="Levasseur A."/>
            <person name="Baker S.E."/>
            <person name="Bartholomew K.A."/>
            <person name="Coutinho P.M."/>
            <person name="Erdmann S."/>
            <person name="Fowler T.J."/>
            <person name="Gathman A.C."/>
            <person name="Lombard V."/>
            <person name="Henrissat B."/>
            <person name="Knabe N."/>
            <person name="Kuees U."/>
            <person name="Lilly W.W."/>
            <person name="Lindquist E."/>
            <person name="Lucas S."/>
            <person name="Magnuson J.K."/>
            <person name="Piumi F."/>
            <person name="Raudaskoski M."/>
            <person name="Salamov A."/>
            <person name="Schmutz J."/>
            <person name="Schwarze F.W.M.R."/>
            <person name="vanKuyk P.A."/>
            <person name="Horton J.S."/>
            <person name="Grigoriev I.V."/>
            <person name="Woesten H.A.B."/>
        </authorList>
    </citation>
    <scope>NUCLEOTIDE SEQUENCE [LARGE SCALE GENOMIC DNA]</scope>
    <source>
        <strain evidence="6">H4-8 / FGSC 9210</strain>
    </source>
</reference>
<gene>
    <name evidence="5" type="ORF">SCHCODRAFT_257416</name>
</gene>
<organism evidence="6">
    <name type="scientific">Schizophyllum commune (strain H4-8 / FGSC 9210)</name>
    <name type="common">Split gill fungus</name>
    <dbReference type="NCBI Taxonomy" id="578458"/>
    <lineage>
        <taxon>Eukaryota</taxon>
        <taxon>Fungi</taxon>
        <taxon>Dikarya</taxon>
        <taxon>Basidiomycota</taxon>
        <taxon>Agaricomycotina</taxon>
        <taxon>Agaricomycetes</taxon>
        <taxon>Agaricomycetidae</taxon>
        <taxon>Agaricales</taxon>
        <taxon>Schizophyllaceae</taxon>
        <taxon>Schizophyllum</taxon>
    </lineage>
</organism>
<comment type="similarity">
    <text evidence="2">Belongs to the YPP1 family.</text>
</comment>
<evidence type="ECO:0000313" key="6">
    <source>
        <dbReference type="Proteomes" id="UP000007431"/>
    </source>
</evidence>
<dbReference type="SMART" id="SM00028">
    <property type="entry name" value="TPR"/>
    <property type="match status" value="4"/>
</dbReference>
<feature type="compositionally biased region" description="Basic and acidic residues" evidence="4">
    <location>
        <begin position="803"/>
        <end position="817"/>
    </location>
</feature>
<dbReference type="Pfam" id="PF13181">
    <property type="entry name" value="TPR_8"/>
    <property type="match status" value="1"/>
</dbReference>
<dbReference type="PANTHER" id="PTHR23083">
    <property type="entry name" value="TETRATRICOPEPTIDE REPEAT PROTEIN, TPR"/>
    <property type="match status" value="1"/>
</dbReference>
<feature type="compositionally biased region" description="Polar residues" evidence="4">
    <location>
        <begin position="737"/>
        <end position="749"/>
    </location>
</feature>
<sequence length="1111" mass="122691">MALAKDKHYWGQLRAALTAGHWDSQLPAKAPNATPLSWSELFRKFNKHCTGHVDVAEVASQTHALALLLFVTKKQEITERTSVPPLPIDTNGECVLPEERRDEAKQGFDVLKNLRSQNTNMMNHALAYYAYALGDSAGCIAYLERIPDIGSLQSSIPSSRPDSLGATLQDGRAWAMTEAMRSICLKGMSYENLHPDEYRSALEQYAEALPILSFIKTELTLTSTPSATGAIDFSSFTRYRELWRWVDRLLWRAIVLASRCCDVFDDDTTRVDSLWTWLAHYSALSTYWPPDFHCELRSTVCVLHLRALVLRHGHAPDESAISSSATATTSKPPPWVHAARVVTQEYHAILTASSTFPRAGERNKRVEDFVDLCVAVWETGGAFGEHAGWVIDILWWATRLTFNSYRIYRHMTRLFYVSGDPQLAKRTLRLYVQVVSKAHLASDAGVGADADTDQHWVDTLASGARMLCNLASSLPGIDGIEMVREAGTYVEQAKTRLPAEDVELAAKVALAEGIYHQVLALKGPDLQPEQNPHFRPERFAQARKAFMKSVELHGTPAGFFHLAVALACPSEDQDLDTAISYTAFAMEGDPKEIRYWHLMALLLSAKEQWQAARAIVDQAEQIGEPEPEPVDGLTPIAEAPTVEDGEAVDGLPASSEPRPSDKKAVYVLGNEGEVPPSDDLLKPALDHPPPSQQDLFEHALQLRMTQIALTEYMEGPEGAAEQGVEVFQWVAEKRSGSTEQQRMSASGSRSTHHTEKVASQQANGTSGGEDQLTPRPPAIAVTVSPATPIEPSQSFFAEQEKLATDDPHPDRLSDSGRRSISGSSQHDRSRHKRMQQKLKDRVHQGHARISSISKKIGSGVARNGSLKRSRSAPDFDSMLRPSAYQASSIHSRRRLSAVTSMSDLHDTDAQTPPPPALPPIEASSSVNSRATRERRLLSDLWLMSAATFRRLDKIEQARGAIQEAEVRDENNPAVWVQLGLYYIALGRTRAAIEALQKALFISPDDVPASIHLCRLYLAEGGSHDAVSEGGPHTQDSVDPHHHHDTVDLAAGILTRLSKTAGWDVPEVWFYLARAAGYQGQKARQRECLSKALRLSEKRGVREIGAAIGWCL</sequence>
<dbReference type="AlphaFoldDB" id="D8Q7D9"/>
<dbReference type="eggNOG" id="KOG4162">
    <property type="taxonomic scope" value="Eukaryota"/>
</dbReference>
<dbReference type="Proteomes" id="UP000007431">
    <property type="component" value="Unassembled WGS sequence"/>
</dbReference>
<feature type="region of interest" description="Disordered" evidence="4">
    <location>
        <begin position="641"/>
        <end position="692"/>
    </location>
</feature>
<feature type="repeat" description="TPR" evidence="3">
    <location>
        <begin position="972"/>
        <end position="1005"/>
    </location>
</feature>
<dbReference type="OMA" id="KQPPEQD"/>
<evidence type="ECO:0000256" key="4">
    <source>
        <dbReference type="SAM" id="MobiDB-lite"/>
    </source>
</evidence>
<dbReference type="Gene3D" id="1.25.40.10">
    <property type="entry name" value="Tetratricopeptide repeat domain"/>
    <property type="match status" value="2"/>
</dbReference>
<dbReference type="VEuPathDB" id="FungiDB:SCHCODRAFT_02629361"/>